<dbReference type="EMBL" id="CARXXK010000002">
    <property type="protein sequence ID" value="CAI6359649.1"/>
    <property type="molecule type" value="Genomic_DNA"/>
</dbReference>
<accession>A0AAV0WVK7</accession>
<proteinExistence type="predicted"/>
<keyword evidence="2" id="KW-1185">Reference proteome</keyword>
<gene>
    <name evidence="1" type="ORF">MEUPH1_LOCUS15039</name>
</gene>
<name>A0AAV0WVK7_9HEMI</name>
<reference evidence="1 2" key="1">
    <citation type="submission" date="2023-01" db="EMBL/GenBank/DDBJ databases">
        <authorList>
            <person name="Whitehead M."/>
        </authorList>
    </citation>
    <scope>NUCLEOTIDE SEQUENCE [LARGE SCALE GENOMIC DNA]</scope>
</reference>
<protein>
    <submittedName>
        <fullName evidence="1">Uncharacterized protein</fullName>
    </submittedName>
</protein>
<dbReference type="Proteomes" id="UP001160148">
    <property type="component" value="Unassembled WGS sequence"/>
</dbReference>
<comment type="caution">
    <text evidence="1">The sequence shown here is derived from an EMBL/GenBank/DDBJ whole genome shotgun (WGS) entry which is preliminary data.</text>
</comment>
<organism evidence="1 2">
    <name type="scientific">Macrosiphum euphorbiae</name>
    <name type="common">potato aphid</name>
    <dbReference type="NCBI Taxonomy" id="13131"/>
    <lineage>
        <taxon>Eukaryota</taxon>
        <taxon>Metazoa</taxon>
        <taxon>Ecdysozoa</taxon>
        <taxon>Arthropoda</taxon>
        <taxon>Hexapoda</taxon>
        <taxon>Insecta</taxon>
        <taxon>Pterygota</taxon>
        <taxon>Neoptera</taxon>
        <taxon>Paraneoptera</taxon>
        <taxon>Hemiptera</taxon>
        <taxon>Sternorrhyncha</taxon>
        <taxon>Aphidomorpha</taxon>
        <taxon>Aphidoidea</taxon>
        <taxon>Aphididae</taxon>
        <taxon>Macrosiphini</taxon>
        <taxon>Macrosiphum</taxon>
    </lineage>
</organism>
<evidence type="ECO:0000313" key="1">
    <source>
        <dbReference type="EMBL" id="CAI6359649.1"/>
    </source>
</evidence>
<sequence length="123" mass="13863">MAKKLFLCIDCLGSEQTSVACPSWCTCQSCKKQHLTLLHFPDDTTTSDTVLSAETDVHCYQKISVDLTFNITRQCPISRKPETYIASTIGSWIPGQFYHEAVCRSPLSYPDNHKIQLVLRHIG</sequence>
<evidence type="ECO:0000313" key="2">
    <source>
        <dbReference type="Proteomes" id="UP001160148"/>
    </source>
</evidence>
<dbReference type="AlphaFoldDB" id="A0AAV0WVK7"/>